<evidence type="ECO:0000313" key="23">
    <source>
        <dbReference type="Proteomes" id="UP000698800"/>
    </source>
</evidence>
<organism evidence="22 23">
    <name type="scientific">Glutinoglossum americanum</name>
    <dbReference type="NCBI Taxonomy" id="1670608"/>
    <lineage>
        <taxon>Eukaryota</taxon>
        <taxon>Fungi</taxon>
        <taxon>Dikarya</taxon>
        <taxon>Ascomycota</taxon>
        <taxon>Pezizomycotina</taxon>
        <taxon>Geoglossomycetes</taxon>
        <taxon>Geoglossales</taxon>
        <taxon>Geoglossaceae</taxon>
        <taxon>Glutinoglossum</taxon>
    </lineage>
</organism>
<name>A0A9P8KV35_9PEZI</name>
<comment type="subcellular location">
    <subcellularLocation>
        <location evidence="2">Cytoplasm</location>
    </subcellularLocation>
    <subcellularLocation>
        <location evidence="1">Nucleus</location>
    </subcellularLocation>
</comment>
<comment type="catalytic activity">
    <reaction evidence="14">
        <text>a 5'-end adenosine-5'-diphospho-5'-2'-deoxyribonucleoside-DNA + H2O = a 5'-end 5'-phospho-2'-deoxyribonucleoside-DNA + AMP + 2 H(+)</text>
        <dbReference type="Rhea" id="RHEA:52128"/>
        <dbReference type="Rhea" id="RHEA-COMP:13180"/>
        <dbReference type="Rhea" id="RHEA-COMP:13181"/>
        <dbReference type="ChEBI" id="CHEBI:15377"/>
        <dbReference type="ChEBI" id="CHEBI:15378"/>
        <dbReference type="ChEBI" id="CHEBI:136412"/>
        <dbReference type="ChEBI" id="CHEBI:136413"/>
        <dbReference type="ChEBI" id="CHEBI:456215"/>
        <dbReference type="EC" id="3.6.1.71"/>
    </reaction>
</comment>
<keyword evidence="6" id="KW-0479">Metal-binding</keyword>
<keyword evidence="9" id="KW-0862">Zinc</keyword>
<evidence type="ECO:0000256" key="1">
    <source>
        <dbReference type="ARBA" id="ARBA00004123"/>
    </source>
</evidence>
<dbReference type="InterPro" id="IPR032566">
    <property type="entry name" value="Znf-C2HE"/>
</dbReference>
<keyword evidence="7" id="KW-0227">DNA damage</keyword>
<keyword evidence="5" id="KW-0963">Cytoplasm</keyword>
<dbReference type="EC" id="3.6.1.71" evidence="4"/>
<evidence type="ECO:0000313" key="22">
    <source>
        <dbReference type="EMBL" id="KAH0536854.1"/>
    </source>
</evidence>
<dbReference type="FunFam" id="3.30.428.10:FF:000017">
    <property type="entry name" value="Aprataxin-like protein"/>
    <property type="match status" value="1"/>
</dbReference>
<evidence type="ECO:0000259" key="21">
    <source>
        <dbReference type="Pfam" id="PF16278"/>
    </source>
</evidence>
<keyword evidence="8" id="KW-0378">Hydrolase</keyword>
<dbReference type="Proteomes" id="UP000698800">
    <property type="component" value="Unassembled WGS sequence"/>
</dbReference>
<evidence type="ECO:0000256" key="9">
    <source>
        <dbReference type="ARBA" id="ARBA00022833"/>
    </source>
</evidence>
<feature type="domain" description="Aprataxin C2HE/C2H2/C2HC zinc finger" evidence="21">
    <location>
        <begin position="181"/>
        <end position="238"/>
    </location>
</feature>
<proteinExistence type="predicted"/>
<gene>
    <name evidence="22" type="ORF">FGG08_006317</name>
</gene>
<keyword evidence="12" id="KW-0539">Nucleus</keyword>
<evidence type="ECO:0000256" key="8">
    <source>
        <dbReference type="ARBA" id="ARBA00022801"/>
    </source>
</evidence>
<dbReference type="GO" id="GO:0030983">
    <property type="term" value="F:mismatched DNA binding"/>
    <property type="evidence" value="ECO:0007669"/>
    <property type="project" value="TreeGrafter"/>
</dbReference>
<dbReference type="Pfam" id="PF01230">
    <property type="entry name" value="HIT"/>
    <property type="match status" value="1"/>
</dbReference>
<evidence type="ECO:0000256" key="17">
    <source>
        <dbReference type="ARBA" id="ARBA00068941"/>
    </source>
</evidence>
<evidence type="ECO:0000256" key="16">
    <source>
        <dbReference type="ARBA" id="ARBA00059438"/>
    </source>
</evidence>
<dbReference type="GO" id="GO:0000012">
    <property type="term" value="P:single strand break repair"/>
    <property type="evidence" value="ECO:0007669"/>
    <property type="project" value="TreeGrafter"/>
</dbReference>
<dbReference type="EMBL" id="JAGHQL010000177">
    <property type="protein sequence ID" value="KAH0536854.1"/>
    <property type="molecule type" value="Genomic_DNA"/>
</dbReference>
<dbReference type="GO" id="GO:0033699">
    <property type="term" value="F:DNA 5'-adenosine monophosphate hydrolase activity"/>
    <property type="evidence" value="ECO:0007669"/>
    <property type="project" value="UniProtKB-EC"/>
</dbReference>
<keyword evidence="23" id="KW-1185">Reference proteome</keyword>
<dbReference type="GO" id="GO:1990165">
    <property type="term" value="F:single-strand break-containing DNA binding"/>
    <property type="evidence" value="ECO:0007669"/>
    <property type="project" value="TreeGrafter"/>
</dbReference>
<sequence length="242" mass="27801">MSRSPAEPTKAKAPSTGALRWLSDRRDGLGLYIAEPDSYSPSTVIYHTPKFVVINDRYPKSSVHILILPRDPTKSLLHPYDAFEDPVFRADVLSEVTKVKTLVAKELRRLYGRESALDETREEAMEADPPPDELPRGRDWEKDVMSGVHASPSMNHLHIHVLSVDRVSPYLKDRKHYNSFSTPFLVPVEDLPLEKGDPRRHPGGEGYLGRNLKCWRCGRDFGNRFQKLKEHLDEEFKEWKSE</sequence>
<accession>A0A9P8KV35</accession>
<evidence type="ECO:0000256" key="15">
    <source>
        <dbReference type="ARBA" id="ARBA00044713"/>
    </source>
</evidence>
<dbReference type="AlphaFoldDB" id="A0A9P8KV35"/>
<evidence type="ECO:0000256" key="5">
    <source>
        <dbReference type="ARBA" id="ARBA00022490"/>
    </source>
</evidence>
<evidence type="ECO:0000256" key="12">
    <source>
        <dbReference type="ARBA" id="ARBA00023242"/>
    </source>
</evidence>
<dbReference type="OrthoDB" id="3512845at2759"/>
<evidence type="ECO:0000256" key="18">
    <source>
        <dbReference type="ARBA" id="ARBA00076243"/>
    </source>
</evidence>
<comment type="function">
    <text evidence="16">DNA-binding protein involved in single-strand DNA break repair, double-strand DNA break repair and base excision repair. Resolves abortive DNA ligation intermediates formed either at base excision sites, or when DNA ligases attempt to repair non-ligatable breaks induced by reactive oxygen species. Catalyzes the release of adenylate groups covalently linked to 5'-phosphate termini, resulting in the production of 5'-phosphate termini that can be efficiently rejoined. Likewise, catalyzes the release of 3'-linked guanosine (DNAppG) and inosine (DNAppI) from DNA, but has higher specific activity with 5'-linked adenosine (AppDNA).</text>
</comment>
<dbReference type="GO" id="GO:0003725">
    <property type="term" value="F:double-stranded RNA binding"/>
    <property type="evidence" value="ECO:0007669"/>
    <property type="project" value="TreeGrafter"/>
</dbReference>
<evidence type="ECO:0000256" key="7">
    <source>
        <dbReference type="ARBA" id="ARBA00022763"/>
    </source>
</evidence>
<comment type="catalytic activity">
    <reaction evidence="13">
        <text>a 3'-end 2'-deoxyribonucleotide-3'-diphospho-5'-guanosine-DNA + H2O = a 3'-end 2'-deoxyribonucleotide 3'-phosphate-DNA + GMP + 2 H(+)</text>
        <dbReference type="Rhea" id="RHEA:52140"/>
        <dbReference type="Rhea" id="RHEA-COMP:13186"/>
        <dbReference type="Rhea" id="RHEA-COMP:13187"/>
        <dbReference type="ChEBI" id="CHEBI:15377"/>
        <dbReference type="ChEBI" id="CHEBI:15378"/>
        <dbReference type="ChEBI" id="CHEBI:58115"/>
        <dbReference type="ChEBI" id="CHEBI:136419"/>
        <dbReference type="ChEBI" id="CHEBI:136420"/>
        <dbReference type="EC" id="3.6.1.72"/>
    </reaction>
</comment>
<dbReference type="InterPro" id="IPR011146">
    <property type="entry name" value="HIT-like"/>
</dbReference>
<dbReference type="EC" id="3.6.1.72" evidence="3"/>
<evidence type="ECO:0000256" key="4">
    <source>
        <dbReference type="ARBA" id="ARBA00012496"/>
    </source>
</evidence>
<comment type="catalytic activity">
    <reaction evidence="15">
        <text>a 5'-end adenosine-5'-diphospho-5'-ribonucleoside-2'-deoxyribonucleotide-DNA + H2O = a 5'-end 5'-phospho-ribonucleoside-2'-deoxyribonucleotide-DNA + AMP + 2 H(+)</text>
        <dbReference type="Rhea" id="RHEA:52132"/>
        <dbReference type="Rhea" id="RHEA-COMP:13182"/>
        <dbReference type="Rhea" id="RHEA-COMP:13183"/>
        <dbReference type="ChEBI" id="CHEBI:15377"/>
        <dbReference type="ChEBI" id="CHEBI:15378"/>
        <dbReference type="ChEBI" id="CHEBI:136414"/>
        <dbReference type="ChEBI" id="CHEBI:136415"/>
        <dbReference type="ChEBI" id="CHEBI:456215"/>
        <dbReference type="EC" id="3.6.1.71"/>
    </reaction>
</comment>
<evidence type="ECO:0000256" key="6">
    <source>
        <dbReference type="ARBA" id="ARBA00022723"/>
    </source>
</evidence>
<comment type="caution">
    <text evidence="22">The sequence shown here is derived from an EMBL/GenBank/DDBJ whole genome shotgun (WGS) entry which is preliminary data.</text>
</comment>
<evidence type="ECO:0000256" key="14">
    <source>
        <dbReference type="ARBA" id="ARBA00044639"/>
    </source>
</evidence>
<evidence type="ECO:0000256" key="11">
    <source>
        <dbReference type="ARBA" id="ARBA00023204"/>
    </source>
</evidence>
<keyword evidence="10" id="KW-0238">DNA-binding</keyword>
<evidence type="ECO:0000256" key="2">
    <source>
        <dbReference type="ARBA" id="ARBA00004496"/>
    </source>
</evidence>
<dbReference type="PANTHER" id="PTHR12486">
    <property type="entry name" value="APRATAXIN-RELATED"/>
    <property type="match status" value="1"/>
</dbReference>
<dbReference type="PANTHER" id="PTHR12486:SF4">
    <property type="entry name" value="APRATAXIN"/>
    <property type="match status" value="1"/>
</dbReference>
<evidence type="ECO:0000259" key="20">
    <source>
        <dbReference type="Pfam" id="PF01230"/>
    </source>
</evidence>
<dbReference type="GO" id="GO:0120108">
    <property type="term" value="F:DNA-3'-diphospho-5'-guanosine diphosphatase activity"/>
    <property type="evidence" value="ECO:0007669"/>
    <property type="project" value="UniProtKB-EC"/>
</dbReference>
<feature type="region of interest" description="Disordered" evidence="19">
    <location>
        <begin position="118"/>
        <end position="139"/>
    </location>
</feature>
<feature type="domain" description="HIT" evidence="20">
    <location>
        <begin position="40"/>
        <end position="165"/>
    </location>
</feature>
<keyword evidence="11" id="KW-0234">DNA repair</keyword>
<dbReference type="GO" id="GO:0005634">
    <property type="term" value="C:nucleus"/>
    <property type="evidence" value="ECO:0007669"/>
    <property type="project" value="UniProtKB-SubCell"/>
</dbReference>
<evidence type="ECO:0000256" key="19">
    <source>
        <dbReference type="SAM" id="MobiDB-lite"/>
    </source>
</evidence>
<reference evidence="22" key="1">
    <citation type="submission" date="2021-03" db="EMBL/GenBank/DDBJ databases">
        <title>Comparative genomics and phylogenomic investigation of the class Geoglossomycetes provide insights into ecological specialization and systematics.</title>
        <authorList>
            <person name="Melie T."/>
            <person name="Pirro S."/>
            <person name="Miller A.N."/>
            <person name="Quandt A."/>
        </authorList>
    </citation>
    <scope>NUCLEOTIDE SEQUENCE</scope>
    <source>
        <strain evidence="22">GBOQ0MN5Z8</strain>
    </source>
</reference>
<dbReference type="InterPro" id="IPR036265">
    <property type="entry name" value="HIT-like_sf"/>
</dbReference>
<evidence type="ECO:0000256" key="13">
    <source>
        <dbReference type="ARBA" id="ARBA00024601"/>
    </source>
</evidence>
<evidence type="ECO:0000256" key="10">
    <source>
        <dbReference type="ARBA" id="ARBA00023125"/>
    </source>
</evidence>
<dbReference type="GO" id="GO:0005737">
    <property type="term" value="C:cytoplasm"/>
    <property type="evidence" value="ECO:0007669"/>
    <property type="project" value="UniProtKB-SubCell"/>
</dbReference>
<dbReference type="Gene3D" id="3.30.428.10">
    <property type="entry name" value="HIT-like"/>
    <property type="match status" value="1"/>
</dbReference>
<dbReference type="GO" id="GO:0003697">
    <property type="term" value="F:single-stranded DNA binding"/>
    <property type="evidence" value="ECO:0007669"/>
    <property type="project" value="TreeGrafter"/>
</dbReference>
<protein>
    <recommendedName>
        <fullName evidence="17">Aprataxin-like protein</fullName>
        <ecNumber evidence="4">3.6.1.71</ecNumber>
        <ecNumber evidence="3">3.6.1.72</ecNumber>
    </recommendedName>
    <alternativeName>
        <fullName evidence="18">Hit family protein 3</fullName>
    </alternativeName>
</protein>
<dbReference type="SUPFAM" id="SSF54197">
    <property type="entry name" value="HIT-like"/>
    <property type="match status" value="1"/>
</dbReference>
<dbReference type="GO" id="GO:0046872">
    <property type="term" value="F:metal ion binding"/>
    <property type="evidence" value="ECO:0007669"/>
    <property type="project" value="UniProtKB-KW"/>
</dbReference>
<dbReference type="Pfam" id="PF16278">
    <property type="entry name" value="zf-C2HE"/>
    <property type="match status" value="1"/>
</dbReference>
<evidence type="ECO:0000256" key="3">
    <source>
        <dbReference type="ARBA" id="ARBA00012495"/>
    </source>
</evidence>